<comment type="caution">
    <text evidence="1">The sequence shown here is derived from an EMBL/GenBank/DDBJ whole genome shotgun (WGS) entry which is preliminary data.</text>
</comment>
<proteinExistence type="predicted"/>
<organism evidence="1 2">
    <name type="scientific">Acorus calamus</name>
    <name type="common">Sweet flag</name>
    <dbReference type="NCBI Taxonomy" id="4465"/>
    <lineage>
        <taxon>Eukaryota</taxon>
        <taxon>Viridiplantae</taxon>
        <taxon>Streptophyta</taxon>
        <taxon>Embryophyta</taxon>
        <taxon>Tracheophyta</taxon>
        <taxon>Spermatophyta</taxon>
        <taxon>Magnoliopsida</taxon>
        <taxon>Liliopsida</taxon>
        <taxon>Acoraceae</taxon>
        <taxon>Acorus</taxon>
    </lineage>
</organism>
<dbReference type="AlphaFoldDB" id="A0AAV9D891"/>
<sequence>MATLSAASTNSARHYNPPIPISSPRWTRPGTIVMGKWCSYSLSSLRKRRRRTLIYAVNEDAEKSFKKTVEVDRLIDMMRDADAKELQKLVVENVLAFNEGFWIRLAARTDTCKSDDDKKDYEELALSVMNIIDRLVHKTNEKIESATDVLKEIIKPVMSDIEEVSWPPKDIKSVALMEKEVKQREREGQLDEGFLSEVNAQLRQAKEDGDKPGLEAMLQKVLQLYASKVLSKRTYAYKGGEVLKTEEFLETIIKAPEEEWNKLLIDGLTIGKGDISPEEFYAVVKKRIERTLIRTEGGSYEQRVLTEYLKGIQSRSEEIVQAIQGPPQ</sequence>
<dbReference type="PANTHER" id="PTHR36348">
    <property type="entry name" value="EXPRESSED PROTEIN"/>
    <property type="match status" value="1"/>
</dbReference>
<protein>
    <submittedName>
        <fullName evidence="1">Uncharacterized protein</fullName>
    </submittedName>
</protein>
<reference evidence="1" key="2">
    <citation type="submission" date="2023-06" db="EMBL/GenBank/DDBJ databases">
        <authorList>
            <person name="Ma L."/>
            <person name="Liu K.-W."/>
            <person name="Li Z."/>
            <person name="Hsiao Y.-Y."/>
            <person name="Qi Y."/>
            <person name="Fu T."/>
            <person name="Tang G."/>
            <person name="Zhang D."/>
            <person name="Sun W.-H."/>
            <person name="Liu D.-K."/>
            <person name="Li Y."/>
            <person name="Chen G.-Z."/>
            <person name="Liu X.-D."/>
            <person name="Liao X.-Y."/>
            <person name="Jiang Y.-T."/>
            <person name="Yu X."/>
            <person name="Hao Y."/>
            <person name="Huang J."/>
            <person name="Zhao X.-W."/>
            <person name="Ke S."/>
            <person name="Chen Y.-Y."/>
            <person name="Wu W.-L."/>
            <person name="Hsu J.-L."/>
            <person name="Lin Y.-F."/>
            <person name="Huang M.-D."/>
            <person name="Li C.-Y."/>
            <person name="Huang L."/>
            <person name="Wang Z.-W."/>
            <person name="Zhao X."/>
            <person name="Zhong W.-Y."/>
            <person name="Peng D.-H."/>
            <person name="Ahmad S."/>
            <person name="Lan S."/>
            <person name="Zhang J.-S."/>
            <person name="Tsai W.-C."/>
            <person name="Van De Peer Y."/>
            <person name="Liu Z.-J."/>
        </authorList>
    </citation>
    <scope>NUCLEOTIDE SEQUENCE</scope>
    <source>
        <strain evidence="1">CP</strain>
        <tissue evidence="1">Leaves</tissue>
    </source>
</reference>
<name>A0AAV9D891_ACOCL</name>
<evidence type="ECO:0000313" key="2">
    <source>
        <dbReference type="Proteomes" id="UP001180020"/>
    </source>
</evidence>
<dbReference type="Proteomes" id="UP001180020">
    <property type="component" value="Unassembled WGS sequence"/>
</dbReference>
<dbReference type="EMBL" id="JAUJYO010000015">
    <property type="protein sequence ID" value="KAK1297116.1"/>
    <property type="molecule type" value="Genomic_DNA"/>
</dbReference>
<keyword evidence="2" id="KW-1185">Reference proteome</keyword>
<reference evidence="1" key="1">
    <citation type="journal article" date="2023" name="Nat. Commun.">
        <title>Diploid and tetraploid genomes of Acorus and the evolution of monocots.</title>
        <authorList>
            <person name="Ma L."/>
            <person name="Liu K.W."/>
            <person name="Li Z."/>
            <person name="Hsiao Y.Y."/>
            <person name="Qi Y."/>
            <person name="Fu T."/>
            <person name="Tang G.D."/>
            <person name="Zhang D."/>
            <person name="Sun W.H."/>
            <person name="Liu D.K."/>
            <person name="Li Y."/>
            <person name="Chen G.Z."/>
            <person name="Liu X.D."/>
            <person name="Liao X.Y."/>
            <person name="Jiang Y.T."/>
            <person name="Yu X."/>
            <person name="Hao Y."/>
            <person name="Huang J."/>
            <person name="Zhao X.W."/>
            <person name="Ke S."/>
            <person name="Chen Y.Y."/>
            <person name="Wu W.L."/>
            <person name="Hsu J.L."/>
            <person name="Lin Y.F."/>
            <person name="Huang M.D."/>
            <person name="Li C.Y."/>
            <person name="Huang L."/>
            <person name="Wang Z.W."/>
            <person name="Zhao X."/>
            <person name="Zhong W.Y."/>
            <person name="Peng D.H."/>
            <person name="Ahmad S."/>
            <person name="Lan S."/>
            <person name="Zhang J.S."/>
            <person name="Tsai W.C."/>
            <person name="Van de Peer Y."/>
            <person name="Liu Z.J."/>
        </authorList>
    </citation>
    <scope>NUCLEOTIDE SEQUENCE</scope>
    <source>
        <strain evidence="1">CP</strain>
    </source>
</reference>
<accession>A0AAV9D891</accession>
<evidence type="ECO:0000313" key="1">
    <source>
        <dbReference type="EMBL" id="KAK1297116.1"/>
    </source>
</evidence>
<gene>
    <name evidence="1" type="ORF">QJS10_CPB15g00598</name>
</gene>
<dbReference type="PANTHER" id="PTHR36348:SF1">
    <property type="entry name" value="EXPRESSED PROTEIN"/>
    <property type="match status" value="1"/>
</dbReference>